<dbReference type="PANTHER" id="PTHR32552:SF81">
    <property type="entry name" value="TONB-DEPENDENT OUTER MEMBRANE RECEPTOR"/>
    <property type="match status" value="1"/>
</dbReference>
<dbReference type="Pfam" id="PF07715">
    <property type="entry name" value="Plug"/>
    <property type="match status" value="1"/>
</dbReference>
<dbReference type="RefSeq" id="WP_354694654.1">
    <property type="nucleotide sequence ID" value="NZ_JAZHOG010000004.1"/>
</dbReference>
<dbReference type="Gene3D" id="2.40.170.20">
    <property type="entry name" value="TonB-dependent receptor, beta-barrel domain"/>
    <property type="match status" value="1"/>
</dbReference>
<keyword evidence="4" id="KW-0410">Iron transport</keyword>
<dbReference type="PROSITE" id="PS52016">
    <property type="entry name" value="TONB_DEPENDENT_REC_3"/>
    <property type="match status" value="1"/>
</dbReference>
<evidence type="ECO:0000256" key="6">
    <source>
        <dbReference type="ARBA" id="ARBA00023004"/>
    </source>
</evidence>
<reference evidence="16 17" key="1">
    <citation type="submission" date="2024-02" db="EMBL/GenBank/DDBJ databases">
        <title>A novel Wenzhouxiangellaceae bacterium, isolated from coastal sediments.</title>
        <authorList>
            <person name="Du Z.-J."/>
            <person name="Ye Y.-Q."/>
            <person name="Zhang X.-Y."/>
        </authorList>
    </citation>
    <scope>NUCLEOTIDE SEQUENCE [LARGE SCALE GENOMIC DNA]</scope>
    <source>
        <strain evidence="16 17">CH-27</strain>
    </source>
</reference>
<gene>
    <name evidence="16" type="ORF">V3330_06785</name>
</gene>
<keyword evidence="9 11" id="KW-0472">Membrane</keyword>
<name>A0AAW9REV8_9GAMM</name>
<evidence type="ECO:0000256" key="10">
    <source>
        <dbReference type="ARBA" id="ARBA00023237"/>
    </source>
</evidence>
<evidence type="ECO:0000256" key="11">
    <source>
        <dbReference type="PROSITE-ProRule" id="PRU01360"/>
    </source>
</evidence>
<dbReference type="InterPro" id="IPR036942">
    <property type="entry name" value="Beta-barrel_TonB_sf"/>
</dbReference>
<evidence type="ECO:0000256" key="8">
    <source>
        <dbReference type="ARBA" id="ARBA00023077"/>
    </source>
</evidence>
<feature type="domain" description="TonB-dependent receptor plug" evidence="15">
    <location>
        <begin position="61"/>
        <end position="170"/>
    </location>
</feature>
<keyword evidence="13" id="KW-0732">Signal</keyword>
<evidence type="ECO:0000313" key="16">
    <source>
        <dbReference type="EMBL" id="MEJ8567328.1"/>
    </source>
</evidence>
<keyword evidence="7" id="KW-0406">Ion transport</keyword>
<comment type="similarity">
    <text evidence="11 12">Belongs to the TonB-dependent receptor family.</text>
</comment>
<keyword evidence="17" id="KW-1185">Reference proteome</keyword>
<evidence type="ECO:0000259" key="14">
    <source>
        <dbReference type="Pfam" id="PF00593"/>
    </source>
</evidence>
<evidence type="ECO:0000256" key="4">
    <source>
        <dbReference type="ARBA" id="ARBA00022496"/>
    </source>
</evidence>
<dbReference type="InterPro" id="IPR018247">
    <property type="entry name" value="EF_Hand_1_Ca_BS"/>
</dbReference>
<accession>A0AAW9REV8</accession>
<keyword evidence="2 11" id="KW-0813">Transport</keyword>
<dbReference type="GO" id="GO:0006826">
    <property type="term" value="P:iron ion transport"/>
    <property type="evidence" value="ECO:0007669"/>
    <property type="project" value="UniProtKB-KW"/>
</dbReference>
<dbReference type="SUPFAM" id="SSF56935">
    <property type="entry name" value="Porins"/>
    <property type="match status" value="1"/>
</dbReference>
<dbReference type="EMBL" id="JAZHOG010000004">
    <property type="protein sequence ID" value="MEJ8567328.1"/>
    <property type="molecule type" value="Genomic_DNA"/>
</dbReference>
<keyword evidence="8 12" id="KW-0798">TonB box</keyword>
<proteinExistence type="inferred from homology"/>
<evidence type="ECO:0000313" key="17">
    <source>
        <dbReference type="Proteomes" id="UP001359886"/>
    </source>
</evidence>
<keyword evidence="3 11" id="KW-1134">Transmembrane beta strand</keyword>
<evidence type="ECO:0000256" key="9">
    <source>
        <dbReference type="ARBA" id="ARBA00023136"/>
    </source>
</evidence>
<organism evidence="16 17">
    <name type="scientific">Elongatibacter sediminis</name>
    <dbReference type="NCBI Taxonomy" id="3119006"/>
    <lineage>
        <taxon>Bacteria</taxon>
        <taxon>Pseudomonadati</taxon>
        <taxon>Pseudomonadota</taxon>
        <taxon>Gammaproteobacteria</taxon>
        <taxon>Chromatiales</taxon>
        <taxon>Wenzhouxiangellaceae</taxon>
        <taxon>Elongatibacter</taxon>
    </lineage>
</organism>
<dbReference type="Proteomes" id="UP001359886">
    <property type="component" value="Unassembled WGS sequence"/>
</dbReference>
<dbReference type="Pfam" id="PF00593">
    <property type="entry name" value="TonB_dep_Rec_b-barrel"/>
    <property type="match status" value="1"/>
</dbReference>
<evidence type="ECO:0000259" key="15">
    <source>
        <dbReference type="Pfam" id="PF07715"/>
    </source>
</evidence>
<evidence type="ECO:0000256" key="12">
    <source>
        <dbReference type="RuleBase" id="RU003357"/>
    </source>
</evidence>
<dbReference type="PANTHER" id="PTHR32552">
    <property type="entry name" value="FERRICHROME IRON RECEPTOR-RELATED"/>
    <property type="match status" value="1"/>
</dbReference>
<keyword evidence="5 11" id="KW-0812">Transmembrane</keyword>
<evidence type="ECO:0000256" key="1">
    <source>
        <dbReference type="ARBA" id="ARBA00004571"/>
    </source>
</evidence>
<keyword evidence="10 11" id="KW-0998">Cell outer membrane</keyword>
<dbReference type="GO" id="GO:0009279">
    <property type="term" value="C:cell outer membrane"/>
    <property type="evidence" value="ECO:0007669"/>
    <property type="project" value="UniProtKB-SubCell"/>
</dbReference>
<dbReference type="PROSITE" id="PS00018">
    <property type="entry name" value="EF_HAND_1"/>
    <property type="match status" value="1"/>
</dbReference>
<sequence>MTQQSHETGRQASLRPTRLALAVALALTAAAPGAVLAQSTDQGTRLLEEVTVTAQRREQSLMDVPVAVTAFTGDDLDRMGALDIIQLSQVTPNTTLEVSRGTNTTLTAFIRGVGQQDPVAGFESGVGIYLDDVYMNRPQAAVLDIYDVERIEVLRGPQGTLYGRNTIGGAIKYVTRRLSDTPEFKLRGRAGNYNMLDFTATGSVPLSDTFRIGGSFASFNRDGFGDNLNLPGLENYNKDSWGARISAEWEPADDLFFRLSADWVQDDSDPRQGHRLTVGQLSGAPILDDVFDTRAGLNNPEQDVEASGISLLAEWQATEKVQLRAILAHREDTSWTPIDFDSLPTEDLDVPALYENEQDSIELQAVFTGERWNGVAGLYYLDANAFTGFDVILATTGDLLGLPGLNAFTSGDVDTETWSAFADFTYDISDQWSVSVGGRYTDDKRSSRVLRQTMIGGTSELFGGTAIPIAVTSDFNGSKSFDKFTPRFSVQWRPNEDHSLYLSWSEGFKGGSFDPRGQTTATPDFNGDGVVSDDEVFQFMAFEPEEVESIEFGIKSTLFGGRMFSNLAVFFGSYKDVQIPGSIGQDTDGDGVSDSFIGITTNAADADINGVEWEGQAILAQDLGRAGADLSLGWAIGYIDAEYNEYIDVNGEDVADQRVFQNTPEWTVAGILTYSTPVNWFGLGGTFDVVTSASYRDDHSQFEIPNPFLDQDSYTLWDVSLVWSDDSGHWQVGLHGKNLTDEEYKVAGYYYPFPTLGLEGTVTAFYGNPRQYWLDVQYRWF</sequence>
<feature type="chain" id="PRO_5043533049" evidence="13">
    <location>
        <begin position="38"/>
        <end position="781"/>
    </location>
</feature>
<feature type="signal peptide" evidence="13">
    <location>
        <begin position="1"/>
        <end position="37"/>
    </location>
</feature>
<protein>
    <submittedName>
        <fullName evidence="16">TonB-dependent receptor</fullName>
    </submittedName>
</protein>
<evidence type="ECO:0000256" key="5">
    <source>
        <dbReference type="ARBA" id="ARBA00022692"/>
    </source>
</evidence>
<comment type="subcellular location">
    <subcellularLocation>
        <location evidence="1 11">Cell outer membrane</location>
        <topology evidence="1 11">Multi-pass membrane protein</topology>
    </subcellularLocation>
</comment>
<dbReference type="AlphaFoldDB" id="A0AAW9REV8"/>
<dbReference type="InterPro" id="IPR012910">
    <property type="entry name" value="Plug_dom"/>
</dbReference>
<dbReference type="InterPro" id="IPR000531">
    <property type="entry name" value="Beta-barrel_TonB"/>
</dbReference>
<dbReference type="InterPro" id="IPR039426">
    <property type="entry name" value="TonB-dep_rcpt-like"/>
</dbReference>
<feature type="domain" description="TonB-dependent receptor-like beta-barrel" evidence="14">
    <location>
        <begin position="250"/>
        <end position="739"/>
    </location>
</feature>
<evidence type="ECO:0000256" key="7">
    <source>
        <dbReference type="ARBA" id="ARBA00023065"/>
    </source>
</evidence>
<comment type="caution">
    <text evidence="16">The sequence shown here is derived from an EMBL/GenBank/DDBJ whole genome shotgun (WGS) entry which is preliminary data.</text>
</comment>
<keyword evidence="16" id="KW-0675">Receptor</keyword>
<evidence type="ECO:0000256" key="3">
    <source>
        <dbReference type="ARBA" id="ARBA00022452"/>
    </source>
</evidence>
<keyword evidence="6" id="KW-0408">Iron</keyword>
<evidence type="ECO:0000256" key="2">
    <source>
        <dbReference type="ARBA" id="ARBA00022448"/>
    </source>
</evidence>
<evidence type="ECO:0000256" key="13">
    <source>
        <dbReference type="SAM" id="SignalP"/>
    </source>
</evidence>
<dbReference type="CDD" id="cd01347">
    <property type="entry name" value="ligand_gated_channel"/>
    <property type="match status" value="1"/>
</dbReference>